<dbReference type="InterPro" id="IPR023100">
    <property type="entry name" value="D-aminoacylase_insert_dom_sf"/>
</dbReference>
<sequence>MSDRPKVILLEAGLVVDGSGGPSWPGDVLLWGDRIVALGEGLRGRLPEGLALADVEIVDCRTKVIAPGFIDAHTHDDAIVLRDPLCLPKVSQGITTVVTGNCGISLAPYRTPQSKPPLTLLGAESFKHATMAEYRAAVDAAQPALNVAALVGHTTLRFAAMEVLDRPASGDELARMAALLEGCMAEGAHGLSSGLFYEEAFAAPAEEVTALARVVARHGGVYATHLRSEMQQIIEALHEAGDTAFSAGVPLVISHHKCAGPANWGRTKETLPLIEALAQRQKISMDVYPYVAGSTVLREDLVDGVIDVLLTWSDPHPEMTGRLVSDIAREWGITEQEACLRLKPGGACYFQMQEEDVERVIAHPLTMIGSDGLPHDRHPHPRLWGAFPRVFARYWRERRLFTLEQAVHKMTGMTARNLRIADRGLLRVGATADVVVFDSETIADTATYDKPHGVSLGVERVFVNGVLAYRGGGAEAKVLARAGRMLTRGS</sequence>
<dbReference type="CDD" id="cd01297">
    <property type="entry name" value="D-aminoacylase"/>
    <property type="match status" value="1"/>
</dbReference>
<evidence type="ECO:0000313" key="5">
    <source>
        <dbReference type="Proteomes" id="UP000271590"/>
    </source>
</evidence>
<dbReference type="SUPFAM" id="SSF51556">
    <property type="entry name" value="Metallo-dependent hydrolases"/>
    <property type="match status" value="1"/>
</dbReference>
<evidence type="ECO:0000259" key="1">
    <source>
        <dbReference type="Pfam" id="PF07969"/>
    </source>
</evidence>
<dbReference type="InterPro" id="IPR011059">
    <property type="entry name" value="Metal-dep_hydrolase_composite"/>
</dbReference>
<dbReference type="Pfam" id="PF07969">
    <property type="entry name" value="Amidohydro_3"/>
    <property type="match status" value="2"/>
</dbReference>
<feature type="domain" description="Amidohydrolase 3" evidence="1">
    <location>
        <begin position="357"/>
        <end position="469"/>
    </location>
</feature>
<dbReference type="EMBL" id="RQXU01000002">
    <property type="protein sequence ID" value="RRH91617.1"/>
    <property type="molecule type" value="Genomic_DNA"/>
</dbReference>
<dbReference type="InterPro" id="IPR050378">
    <property type="entry name" value="Metallo-dep_Hydrolases_sf"/>
</dbReference>
<dbReference type="Gene3D" id="3.20.20.140">
    <property type="entry name" value="Metal-dependent hydrolases"/>
    <property type="match status" value="1"/>
</dbReference>
<dbReference type="Gene3D" id="2.30.40.10">
    <property type="entry name" value="Urease, subunit C, domain 1"/>
    <property type="match status" value="1"/>
</dbReference>
<evidence type="ECO:0000313" key="4">
    <source>
        <dbReference type="Proteomes" id="UP000271137"/>
    </source>
</evidence>
<evidence type="ECO:0000313" key="2">
    <source>
        <dbReference type="EMBL" id="RRH91617.1"/>
    </source>
</evidence>
<dbReference type="Gene3D" id="3.30.1490.130">
    <property type="entry name" value="D-aminoacylase. Domain 3"/>
    <property type="match status" value="1"/>
</dbReference>
<feature type="domain" description="Amidohydrolase 3" evidence="1">
    <location>
        <begin position="56"/>
        <end position="241"/>
    </location>
</feature>
<gene>
    <name evidence="2" type="ORF">EH244_05180</name>
    <name evidence="3" type="ORF">EJO66_02610</name>
</gene>
<proteinExistence type="predicted"/>
<organism evidence="2 5">
    <name type="scientific">Variovorax beijingensis</name>
    <dbReference type="NCBI Taxonomy" id="2496117"/>
    <lineage>
        <taxon>Bacteria</taxon>
        <taxon>Pseudomonadati</taxon>
        <taxon>Pseudomonadota</taxon>
        <taxon>Betaproteobacteria</taxon>
        <taxon>Burkholderiales</taxon>
        <taxon>Comamonadaceae</taxon>
        <taxon>Variovorax</taxon>
    </lineage>
</organism>
<dbReference type="EMBL" id="RXFQ01000001">
    <property type="protein sequence ID" value="RSZ44881.1"/>
    <property type="molecule type" value="Genomic_DNA"/>
</dbReference>
<dbReference type="PANTHER" id="PTHR11647">
    <property type="entry name" value="HYDRANTOINASE/DIHYDROPYRIMIDINASE FAMILY MEMBER"/>
    <property type="match status" value="1"/>
</dbReference>
<keyword evidence="4" id="KW-1185">Reference proteome</keyword>
<dbReference type="PANTHER" id="PTHR11647:SF1">
    <property type="entry name" value="COLLAPSIN RESPONSE MEDIATOR PROTEIN"/>
    <property type="match status" value="1"/>
</dbReference>
<evidence type="ECO:0000313" key="3">
    <source>
        <dbReference type="EMBL" id="RSZ44881.1"/>
    </source>
</evidence>
<protein>
    <submittedName>
        <fullName evidence="2">D-aminoacylase</fullName>
    </submittedName>
</protein>
<reference evidence="3 4" key="2">
    <citation type="submission" date="2018-12" db="EMBL/GenBank/DDBJ databases">
        <title>The genome sequences of strain 502.</title>
        <authorList>
            <person name="Gao J."/>
            <person name="Sun J."/>
        </authorList>
    </citation>
    <scope>NUCLEOTIDE SEQUENCE [LARGE SCALE GENOMIC DNA]</scope>
    <source>
        <strain evidence="3 4">502</strain>
    </source>
</reference>
<dbReference type="AlphaFoldDB" id="A0A3P3EZF4"/>
<dbReference type="SUPFAM" id="SSF51338">
    <property type="entry name" value="Composite domain of metallo-dependent hydrolases"/>
    <property type="match status" value="1"/>
</dbReference>
<dbReference type="Proteomes" id="UP000271590">
    <property type="component" value="Unassembled WGS sequence"/>
</dbReference>
<comment type="caution">
    <text evidence="2">The sequence shown here is derived from an EMBL/GenBank/DDBJ whole genome shotgun (WGS) entry which is preliminary data.</text>
</comment>
<accession>A0A3P3EZF4</accession>
<dbReference type="RefSeq" id="WP_124957368.1">
    <property type="nucleotide sequence ID" value="NZ_RQXU01000002.1"/>
</dbReference>
<reference evidence="2 5" key="1">
    <citation type="submission" date="2018-11" db="EMBL/GenBank/DDBJ databases">
        <title>The genome of Variovorax sp T529.</title>
        <authorList>
            <person name="Gao J."/>
        </authorList>
    </citation>
    <scope>NUCLEOTIDE SEQUENCE [LARGE SCALE GENOMIC DNA]</scope>
    <source>
        <strain evidence="2 5">T529</strain>
    </source>
</reference>
<dbReference type="GO" id="GO:0016811">
    <property type="term" value="F:hydrolase activity, acting on carbon-nitrogen (but not peptide) bonds, in linear amides"/>
    <property type="evidence" value="ECO:0007669"/>
    <property type="project" value="InterPro"/>
</dbReference>
<dbReference type="Proteomes" id="UP000271137">
    <property type="component" value="Unassembled WGS sequence"/>
</dbReference>
<name>A0A3P3EZF4_9BURK</name>
<dbReference type="InterPro" id="IPR013108">
    <property type="entry name" value="Amidohydro_3"/>
</dbReference>
<dbReference type="InterPro" id="IPR032466">
    <property type="entry name" value="Metal_Hydrolase"/>
</dbReference>